<gene>
    <name evidence="6" type="ORF">PC110_g15798</name>
    <name evidence="1" type="ORF">PC113_g12140</name>
    <name evidence="2" type="ORF">PC115_g20725</name>
    <name evidence="3" type="ORF">PC117_g23041</name>
    <name evidence="4" type="ORF">PC118_g20833</name>
    <name evidence="5" type="ORF">PC129_g20226</name>
</gene>
<comment type="caution">
    <text evidence="6">The sequence shown here is derived from an EMBL/GenBank/DDBJ whole genome shotgun (WGS) entry which is preliminary data.</text>
</comment>
<dbReference type="Proteomes" id="UP000735874">
    <property type="component" value="Unassembled WGS sequence"/>
</dbReference>
<dbReference type="Proteomes" id="UP000251314">
    <property type="component" value="Unassembled WGS sequence"/>
</dbReference>
<evidence type="ECO:0000313" key="2">
    <source>
        <dbReference type="EMBL" id="KAG2886261.1"/>
    </source>
</evidence>
<evidence type="ECO:0000313" key="3">
    <source>
        <dbReference type="EMBL" id="KAG2896290.1"/>
    </source>
</evidence>
<dbReference type="EMBL" id="RCMG01000360">
    <property type="protein sequence ID" value="KAG2855815.1"/>
    <property type="molecule type" value="Genomic_DNA"/>
</dbReference>
<dbReference type="EMBL" id="RCMK01001347">
    <property type="protein sequence ID" value="KAG2896290.1"/>
    <property type="molecule type" value="Genomic_DNA"/>
</dbReference>
<dbReference type="Proteomes" id="UP000697107">
    <property type="component" value="Unassembled WGS sequence"/>
</dbReference>
<dbReference type="OrthoDB" id="99404at2759"/>
<dbReference type="Proteomes" id="UP000760860">
    <property type="component" value="Unassembled WGS sequence"/>
</dbReference>
<name>A0A329RWA9_9STRA</name>
<dbReference type="VEuPathDB" id="FungiDB:PC110_g15798"/>
<dbReference type="EMBL" id="RCMI01001351">
    <property type="protein sequence ID" value="KAG2886261.1"/>
    <property type="molecule type" value="Genomic_DNA"/>
</dbReference>
<dbReference type="EMBL" id="RCML01001320">
    <property type="protein sequence ID" value="KAG2963545.1"/>
    <property type="molecule type" value="Genomic_DNA"/>
</dbReference>
<evidence type="ECO:0000313" key="6">
    <source>
        <dbReference type="EMBL" id="RAW27816.1"/>
    </source>
</evidence>
<dbReference type="EMBL" id="MJFZ01000535">
    <property type="protein sequence ID" value="RAW27816.1"/>
    <property type="molecule type" value="Genomic_DNA"/>
</dbReference>
<evidence type="ECO:0000313" key="7">
    <source>
        <dbReference type="Proteomes" id="UP000251314"/>
    </source>
</evidence>
<dbReference type="Proteomes" id="UP000774804">
    <property type="component" value="Unassembled WGS sequence"/>
</dbReference>
<sequence length="246" mass="26441">MAPAPVNVLLMPEDILGPSEVTTPVYGAVVAVNEASTTIGLLSAPHATVEVPTAIVRNRRVDNSEHGAGAPGEWLRKPVVGVSNGRFMAGQVTAYDRTIASIRTFSGTTTSAVDDLVEVAPVLYFLTGKSELSAANLTRAELTQHHHTILDRLGGDGGRGSTRAISRLLAGFISPRQQPKPDDTLRWINERTGLESTVSVRHVIDYAYCIDGGHRITSSIRNRLGARFDDDPEFAQPQVPASTYTE</sequence>
<accession>A0A329RWA9</accession>
<organism evidence="6 7">
    <name type="scientific">Phytophthora cactorum</name>
    <dbReference type="NCBI Taxonomy" id="29920"/>
    <lineage>
        <taxon>Eukaryota</taxon>
        <taxon>Sar</taxon>
        <taxon>Stramenopiles</taxon>
        <taxon>Oomycota</taxon>
        <taxon>Peronosporomycetes</taxon>
        <taxon>Peronosporales</taxon>
        <taxon>Peronosporaceae</taxon>
        <taxon>Phytophthora</taxon>
    </lineage>
</organism>
<dbReference type="AlphaFoldDB" id="A0A329RWA9"/>
<proteinExistence type="predicted"/>
<evidence type="ECO:0000313" key="1">
    <source>
        <dbReference type="EMBL" id="KAG2855815.1"/>
    </source>
</evidence>
<evidence type="ECO:0000313" key="4">
    <source>
        <dbReference type="EMBL" id="KAG2963545.1"/>
    </source>
</evidence>
<keyword evidence="7" id="KW-1185">Reference proteome</keyword>
<dbReference type="EMBL" id="RCMV01001407">
    <property type="protein sequence ID" value="KAG3208753.1"/>
    <property type="molecule type" value="Genomic_DNA"/>
</dbReference>
<dbReference type="Proteomes" id="UP000736787">
    <property type="component" value="Unassembled WGS sequence"/>
</dbReference>
<protein>
    <submittedName>
        <fullName evidence="6">Uncharacterized protein</fullName>
    </submittedName>
</protein>
<reference evidence="5" key="2">
    <citation type="submission" date="2018-05" db="EMBL/GenBank/DDBJ databases">
        <title>Effector identification in a new, highly contiguous assembly of the strawberry crown rot pathogen Phytophthora cactorum.</title>
        <authorList>
            <person name="Armitage A.D."/>
            <person name="Nellist C.F."/>
            <person name="Bates H."/>
            <person name="Vickerstaff R.J."/>
            <person name="Harrison R.J."/>
        </authorList>
    </citation>
    <scope>NUCLEOTIDE SEQUENCE</scope>
    <source>
        <strain evidence="1">15-7</strain>
        <strain evidence="2">4032</strain>
        <strain evidence="3">4040</strain>
        <strain evidence="4">P415</strain>
        <strain evidence="5">P421</strain>
    </source>
</reference>
<reference evidence="6 7" key="1">
    <citation type="submission" date="2018-01" db="EMBL/GenBank/DDBJ databases">
        <title>Draft genome of the strawberry crown rot pathogen Phytophthora cactorum.</title>
        <authorList>
            <person name="Armitage A.D."/>
            <person name="Lysoe E."/>
            <person name="Nellist C.F."/>
            <person name="Harrison R.J."/>
            <person name="Brurberg M.B."/>
        </authorList>
    </citation>
    <scope>NUCLEOTIDE SEQUENCE [LARGE SCALE GENOMIC DNA]</scope>
    <source>
        <strain evidence="6 7">10300</strain>
    </source>
</reference>
<evidence type="ECO:0000313" key="5">
    <source>
        <dbReference type="EMBL" id="KAG3208753.1"/>
    </source>
</evidence>